<proteinExistence type="predicted"/>
<dbReference type="InterPro" id="IPR023198">
    <property type="entry name" value="PGP-like_dom2"/>
</dbReference>
<dbReference type="Proteomes" id="UP000799750">
    <property type="component" value="Unassembled WGS sequence"/>
</dbReference>
<dbReference type="PANTHER" id="PTHR47829">
    <property type="entry name" value="HYDROLASE, PUTATIVE (AFU_ORTHOLOGUE AFUA_1G12880)-RELATED"/>
    <property type="match status" value="1"/>
</dbReference>
<dbReference type="CDD" id="cd02603">
    <property type="entry name" value="HAD_sEH-N_like"/>
    <property type="match status" value="1"/>
</dbReference>
<gene>
    <name evidence="1" type="ORF">BU16DRAFT_7054</name>
</gene>
<dbReference type="InterPro" id="IPR036412">
    <property type="entry name" value="HAD-like_sf"/>
</dbReference>
<dbReference type="EMBL" id="MU004181">
    <property type="protein sequence ID" value="KAF2502387.1"/>
    <property type="molecule type" value="Genomic_DNA"/>
</dbReference>
<dbReference type="InterPro" id="IPR052898">
    <property type="entry name" value="ACAD10-like"/>
</dbReference>
<dbReference type="AlphaFoldDB" id="A0A6A6RFX8"/>
<name>A0A6A6RFX8_9PEZI</name>
<dbReference type="SUPFAM" id="SSF56784">
    <property type="entry name" value="HAD-like"/>
    <property type="match status" value="1"/>
</dbReference>
<sequence length="274" mass="30255">MSLPPPKALLFDIGGVCVVSPFQAILDYELANNIPPGWVNFSIQRAAPSGAWQRLERGEAVLDAAFFATFKAELEQPALWDEFWAQQSKLGKVSGAKPPTPTVAAHDMFWEMMRVSRRPDPWMYPALKKLSASGKFVMGALSNTVAFPEGIVDDKGVVFVNELVHDEGEFEGDSRAIRDRFDVFVSSAHVGLRKPDARIYKLARRELDGESRRRGLGPVEMGDVLFLDDIGSNLKGAKAVGMRTLRVVLGETEKAVKELEGLTGVRLVEERAKL</sequence>
<dbReference type="OrthoDB" id="1694274at2759"/>
<keyword evidence="2" id="KW-1185">Reference proteome</keyword>
<dbReference type="InterPro" id="IPR023214">
    <property type="entry name" value="HAD_sf"/>
</dbReference>
<evidence type="ECO:0000313" key="1">
    <source>
        <dbReference type="EMBL" id="KAF2502387.1"/>
    </source>
</evidence>
<dbReference type="SFLD" id="SFLDG01129">
    <property type="entry name" value="C1.5:_HAD__Beta-PGM__Phosphata"/>
    <property type="match status" value="1"/>
</dbReference>
<protein>
    <submittedName>
        <fullName evidence="1">HAD-like protein</fullName>
    </submittedName>
</protein>
<reference evidence="1" key="1">
    <citation type="journal article" date="2020" name="Stud. Mycol.">
        <title>101 Dothideomycetes genomes: a test case for predicting lifestyles and emergence of pathogens.</title>
        <authorList>
            <person name="Haridas S."/>
            <person name="Albert R."/>
            <person name="Binder M."/>
            <person name="Bloem J."/>
            <person name="Labutti K."/>
            <person name="Salamov A."/>
            <person name="Andreopoulos B."/>
            <person name="Baker S."/>
            <person name="Barry K."/>
            <person name="Bills G."/>
            <person name="Bluhm B."/>
            <person name="Cannon C."/>
            <person name="Castanera R."/>
            <person name="Culley D."/>
            <person name="Daum C."/>
            <person name="Ezra D."/>
            <person name="Gonzalez J."/>
            <person name="Henrissat B."/>
            <person name="Kuo A."/>
            <person name="Liang C."/>
            <person name="Lipzen A."/>
            <person name="Lutzoni F."/>
            <person name="Magnuson J."/>
            <person name="Mondo S."/>
            <person name="Nolan M."/>
            <person name="Ohm R."/>
            <person name="Pangilinan J."/>
            <person name="Park H.-J."/>
            <person name="Ramirez L."/>
            <person name="Alfaro M."/>
            <person name="Sun H."/>
            <person name="Tritt A."/>
            <person name="Yoshinaga Y."/>
            <person name="Zwiers L.-H."/>
            <person name="Turgeon B."/>
            <person name="Goodwin S."/>
            <person name="Spatafora J."/>
            <person name="Crous P."/>
            <person name="Grigoriev I."/>
        </authorList>
    </citation>
    <scope>NUCLEOTIDE SEQUENCE</scope>
    <source>
        <strain evidence="1">CBS 269.34</strain>
    </source>
</reference>
<organism evidence="1 2">
    <name type="scientific">Lophium mytilinum</name>
    <dbReference type="NCBI Taxonomy" id="390894"/>
    <lineage>
        <taxon>Eukaryota</taxon>
        <taxon>Fungi</taxon>
        <taxon>Dikarya</taxon>
        <taxon>Ascomycota</taxon>
        <taxon>Pezizomycotina</taxon>
        <taxon>Dothideomycetes</taxon>
        <taxon>Pleosporomycetidae</taxon>
        <taxon>Mytilinidiales</taxon>
        <taxon>Mytilinidiaceae</taxon>
        <taxon>Lophium</taxon>
    </lineage>
</organism>
<evidence type="ECO:0000313" key="2">
    <source>
        <dbReference type="Proteomes" id="UP000799750"/>
    </source>
</evidence>
<accession>A0A6A6RFX8</accession>
<dbReference type="PANTHER" id="PTHR47829:SF1">
    <property type="entry name" value="HAD FAMILY PHOSPHATASE"/>
    <property type="match status" value="1"/>
</dbReference>
<dbReference type="Gene3D" id="3.40.50.1000">
    <property type="entry name" value="HAD superfamily/HAD-like"/>
    <property type="match status" value="1"/>
</dbReference>
<dbReference type="Gene3D" id="1.10.150.240">
    <property type="entry name" value="Putative phosphatase, domain 2"/>
    <property type="match status" value="1"/>
</dbReference>
<dbReference type="SFLD" id="SFLDS00003">
    <property type="entry name" value="Haloacid_Dehalogenase"/>
    <property type="match status" value="1"/>
</dbReference>